<accession>A0A2V4W8H7</accession>
<dbReference type="AlphaFoldDB" id="A0A2V4W8H7"/>
<dbReference type="EMBL" id="CP054614">
    <property type="protein sequence ID" value="QKS55987.1"/>
    <property type="molecule type" value="Genomic_DNA"/>
</dbReference>
<reference evidence="1 3" key="1">
    <citation type="submission" date="2018-06" db="EMBL/GenBank/DDBJ databases">
        <title>Genomic Encyclopedia of Type Strains, Phase III (KMG-III): the genomes of soil and plant-associated and newly described type strains.</title>
        <authorList>
            <person name="Whitman W."/>
        </authorList>
    </citation>
    <scope>NUCLEOTIDE SEQUENCE [LARGE SCALE GENOMIC DNA]</scope>
    <source>
        <strain evidence="1 3">CECT 7022</strain>
    </source>
</reference>
<sequence length="66" mass="8074">MRKGKQGNHSTITWEDRYYDGYGDDWDYYDERMVSEYMKQGIDDCIEYIEVAVDQEVLWLKNNTHR</sequence>
<dbReference type="EMBL" id="QJSW01000002">
    <property type="protein sequence ID" value="PYE51623.1"/>
    <property type="molecule type" value="Genomic_DNA"/>
</dbReference>
<evidence type="ECO:0000313" key="3">
    <source>
        <dbReference type="Proteomes" id="UP000247790"/>
    </source>
</evidence>
<gene>
    <name evidence="1" type="ORF">DFQ00_102418</name>
    <name evidence="2" type="ORF">HUB98_06275</name>
</gene>
<dbReference type="Proteomes" id="UP000247790">
    <property type="component" value="Unassembled WGS sequence"/>
</dbReference>
<evidence type="ECO:0000313" key="2">
    <source>
        <dbReference type="EMBL" id="QKS55987.1"/>
    </source>
</evidence>
<organism evidence="1 3">
    <name type="scientific">Paenibacillus barcinonensis</name>
    <dbReference type="NCBI Taxonomy" id="198119"/>
    <lineage>
        <taxon>Bacteria</taxon>
        <taxon>Bacillati</taxon>
        <taxon>Bacillota</taxon>
        <taxon>Bacilli</taxon>
        <taxon>Bacillales</taxon>
        <taxon>Paenibacillaceae</taxon>
        <taxon>Paenibacillus</taxon>
    </lineage>
</organism>
<evidence type="ECO:0000313" key="1">
    <source>
        <dbReference type="EMBL" id="PYE51623.1"/>
    </source>
</evidence>
<protein>
    <submittedName>
        <fullName evidence="1">Uncharacterized protein</fullName>
    </submittedName>
</protein>
<proteinExistence type="predicted"/>
<evidence type="ECO:0000313" key="4">
    <source>
        <dbReference type="Proteomes" id="UP000509327"/>
    </source>
</evidence>
<dbReference type="OrthoDB" id="2664149at2"/>
<dbReference type="RefSeq" id="WP_110895098.1">
    <property type="nucleotide sequence ID" value="NZ_CP054614.1"/>
</dbReference>
<reference evidence="2 4" key="2">
    <citation type="submission" date="2020-06" db="EMBL/GenBank/DDBJ databases">
        <title>Complete genome of Paenibacillus barcinonensis KACC11450.</title>
        <authorList>
            <person name="Kim M."/>
            <person name="Park Y.-J."/>
            <person name="Shin J.-H."/>
        </authorList>
    </citation>
    <scope>NUCLEOTIDE SEQUENCE [LARGE SCALE GENOMIC DNA]</scope>
    <source>
        <strain evidence="2 4">KACC11450</strain>
    </source>
</reference>
<name>A0A2V4W8H7_PAEBA</name>
<dbReference type="Proteomes" id="UP000509327">
    <property type="component" value="Chromosome"/>
</dbReference>
<keyword evidence="4" id="KW-1185">Reference proteome</keyword>